<dbReference type="Proteomes" id="UP000460626">
    <property type="component" value="Unassembled WGS sequence"/>
</dbReference>
<feature type="region of interest" description="Disordered" evidence="1">
    <location>
        <begin position="158"/>
        <end position="191"/>
    </location>
</feature>
<accession>A0A845A3V3</accession>
<dbReference type="AlphaFoldDB" id="A0A845A3V3"/>
<evidence type="ECO:0000313" key="4">
    <source>
        <dbReference type="Proteomes" id="UP000460626"/>
    </source>
</evidence>
<dbReference type="RefSeq" id="WP_160731881.1">
    <property type="nucleotide sequence ID" value="NZ_BMJK01000002.1"/>
</dbReference>
<name>A0A845A3V3_9SPHN</name>
<evidence type="ECO:0000256" key="1">
    <source>
        <dbReference type="SAM" id="MobiDB-lite"/>
    </source>
</evidence>
<feature type="compositionally biased region" description="Basic and acidic residues" evidence="1">
    <location>
        <begin position="1"/>
        <end position="12"/>
    </location>
</feature>
<dbReference type="InterPro" id="IPR043736">
    <property type="entry name" value="DUF5681"/>
</dbReference>
<dbReference type="Pfam" id="PF18932">
    <property type="entry name" value="DUF5681"/>
    <property type="match status" value="1"/>
</dbReference>
<organism evidence="3 4">
    <name type="scientific">Aurantiacibacter arachoides</name>
    <dbReference type="NCBI Taxonomy" id="1850444"/>
    <lineage>
        <taxon>Bacteria</taxon>
        <taxon>Pseudomonadati</taxon>
        <taxon>Pseudomonadota</taxon>
        <taxon>Alphaproteobacteria</taxon>
        <taxon>Sphingomonadales</taxon>
        <taxon>Erythrobacteraceae</taxon>
        <taxon>Aurantiacibacter</taxon>
    </lineage>
</organism>
<comment type="caution">
    <text evidence="3">The sequence shown here is derived from an EMBL/GenBank/DDBJ whole genome shotgun (WGS) entry which is preliminary data.</text>
</comment>
<evidence type="ECO:0000259" key="2">
    <source>
        <dbReference type="Pfam" id="PF18932"/>
    </source>
</evidence>
<keyword evidence="4" id="KW-1185">Reference proteome</keyword>
<protein>
    <recommendedName>
        <fullName evidence="2">DUF5681 domain-containing protein</fullName>
    </recommendedName>
</protein>
<dbReference type="OrthoDB" id="7432989at2"/>
<proteinExistence type="predicted"/>
<feature type="domain" description="DUF5681" evidence="2">
    <location>
        <begin position="48"/>
        <end position="119"/>
    </location>
</feature>
<dbReference type="EMBL" id="WTYH01000001">
    <property type="protein sequence ID" value="MXO94384.1"/>
    <property type="molecule type" value="Genomic_DNA"/>
</dbReference>
<sequence>MNGRDDRDDPKHRATLGGRRKDGAPYSENNVREDGSYRVGRNRPPASGQFAVGDGRRRGRRAKGVRNADTDFERELNRRMVLKENGIDRKLTKSQVVDIRLIDNATRKGDNKAIEMVDARRRRIADAHEHNRRYHTLSDQAILEAYLLERADELAVDPAMLGDPAPEDGDGFVTDDGAERSNESDPENGNG</sequence>
<evidence type="ECO:0000313" key="3">
    <source>
        <dbReference type="EMBL" id="MXO94384.1"/>
    </source>
</evidence>
<gene>
    <name evidence="3" type="ORF">GRI62_12330</name>
</gene>
<reference evidence="3 4" key="1">
    <citation type="submission" date="2019-12" db="EMBL/GenBank/DDBJ databases">
        <title>Genomic-based taxomic classification of the family Erythrobacteraceae.</title>
        <authorList>
            <person name="Xu L."/>
        </authorList>
    </citation>
    <scope>NUCLEOTIDE SEQUENCE [LARGE SCALE GENOMIC DNA]</scope>
    <source>
        <strain evidence="3 4">RC4-10-4</strain>
    </source>
</reference>
<feature type="region of interest" description="Disordered" evidence="1">
    <location>
        <begin position="1"/>
        <end position="65"/>
    </location>
</feature>